<sequence>MKIKLFISIAVVVMGLLAVQLPVKAEKVCLVTDPTDSPLNVRDRPNGEIINALKNGREVYIHEIALDEQNRSWAKVGGYYEGEYRIWGWVFREFISCYER</sequence>
<dbReference type="AlphaFoldDB" id="A0A7C3ZHF9"/>
<accession>A0A7C3ZHF9</accession>
<protein>
    <submittedName>
        <fullName evidence="1">SH3 domain-containing protein</fullName>
    </submittedName>
</protein>
<organism evidence="1">
    <name type="scientific">Planktothricoides sp. SpSt-374</name>
    <dbReference type="NCBI Taxonomy" id="2282167"/>
    <lineage>
        <taxon>Bacteria</taxon>
        <taxon>Bacillati</taxon>
        <taxon>Cyanobacteriota</taxon>
        <taxon>Cyanophyceae</taxon>
        <taxon>Oscillatoriophycideae</taxon>
        <taxon>Oscillatoriales</taxon>
        <taxon>Oscillatoriaceae</taxon>
        <taxon>Planktothricoides</taxon>
    </lineage>
</organism>
<name>A0A7C3ZHF9_9CYAN</name>
<comment type="caution">
    <text evidence="1">The sequence shown here is derived from an EMBL/GenBank/DDBJ whole genome shotgun (WGS) entry which is preliminary data.</text>
</comment>
<gene>
    <name evidence="1" type="ORF">ENR15_00825</name>
</gene>
<evidence type="ECO:0000313" key="1">
    <source>
        <dbReference type="EMBL" id="HGF99242.1"/>
    </source>
</evidence>
<dbReference type="Gene3D" id="2.30.30.40">
    <property type="entry name" value="SH3 Domains"/>
    <property type="match status" value="1"/>
</dbReference>
<proteinExistence type="predicted"/>
<dbReference type="EMBL" id="DSPX01000005">
    <property type="protein sequence ID" value="HGF99242.1"/>
    <property type="molecule type" value="Genomic_DNA"/>
</dbReference>
<reference evidence="1" key="1">
    <citation type="journal article" date="2020" name="mSystems">
        <title>Genome- and Community-Level Interaction Insights into Carbon Utilization and Element Cycling Functions of Hydrothermarchaeota in Hydrothermal Sediment.</title>
        <authorList>
            <person name="Zhou Z."/>
            <person name="Liu Y."/>
            <person name="Xu W."/>
            <person name="Pan J."/>
            <person name="Luo Z.H."/>
            <person name="Li M."/>
        </authorList>
    </citation>
    <scope>NUCLEOTIDE SEQUENCE [LARGE SCALE GENOMIC DNA]</scope>
    <source>
        <strain evidence="1">SpSt-374</strain>
    </source>
</reference>